<dbReference type="SMART" id="SM00205">
    <property type="entry name" value="THN"/>
    <property type="match status" value="1"/>
</dbReference>
<dbReference type="PROSITE" id="PS51367">
    <property type="entry name" value="THAUMATIN_2"/>
    <property type="match status" value="1"/>
</dbReference>
<sequence>MGLPGCIAVIVLLLISWREGEAAMFTFVNRGAYANPGTCRPTSYSQVFKMACPRSYSYAFDDPTSTFTCAGGPDYTVTFCPGATPSQKSTTVPAATTPTQTTPTPTTVPVTDTPAMMPGMTFTDANQDSMPMPMGGEAGTGGGGSIQGQGVILGGTSSDAWLANMATGDATGAAAAAAASGRLVAAPLVLLALHLLR</sequence>
<dbReference type="EMBL" id="KD282104">
    <property type="protein sequence ID" value="EMS45761.1"/>
    <property type="molecule type" value="Genomic_DNA"/>
</dbReference>
<proteinExistence type="predicted"/>
<dbReference type="InterPro" id="IPR037176">
    <property type="entry name" value="Osmotin/thaumatin-like_sf"/>
</dbReference>
<name>M7YG91_TRIUA</name>
<dbReference type="PANTHER" id="PTHR31048">
    <property type="entry name" value="OS03G0233200 PROTEIN"/>
    <property type="match status" value="1"/>
</dbReference>
<gene>
    <name evidence="4" type="ORF">TRIUR3_14111</name>
</gene>
<dbReference type="AlphaFoldDB" id="M7YG91"/>
<feature type="chain" id="PRO_5009704901" description="Thaumatin-like protein 1" evidence="3">
    <location>
        <begin position="23"/>
        <end position="197"/>
    </location>
</feature>
<dbReference type="OMA" id="RICIVIG"/>
<feature type="signal peptide" evidence="3">
    <location>
        <begin position="1"/>
        <end position="22"/>
    </location>
</feature>
<feature type="region of interest" description="Disordered" evidence="2">
    <location>
        <begin position="85"/>
        <end position="116"/>
    </location>
</feature>
<evidence type="ECO:0000313" key="4">
    <source>
        <dbReference type="EMBL" id="EMS45761.1"/>
    </source>
</evidence>
<dbReference type="SUPFAM" id="SSF49870">
    <property type="entry name" value="Osmotin, thaumatin-like protein"/>
    <property type="match status" value="1"/>
</dbReference>
<feature type="compositionally biased region" description="Low complexity" evidence="2">
    <location>
        <begin position="90"/>
        <end position="115"/>
    </location>
</feature>
<evidence type="ECO:0000256" key="1">
    <source>
        <dbReference type="ARBA" id="ARBA00022821"/>
    </source>
</evidence>
<keyword evidence="1" id="KW-0611">Plant defense</keyword>
<dbReference type="InterPro" id="IPR001938">
    <property type="entry name" value="Thaumatin"/>
</dbReference>
<reference evidence="4" key="1">
    <citation type="journal article" date="2013" name="Nature">
        <title>Draft genome of the wheat A-genome progenitor Triticum urartu.</title>
        <authorList>
            <person name="Ling H.Q."/>
            <person name="Zhao S."/>
            <person name="Liu D."/>
            <person name="Wang J."/>
            <person name="Sun H."/>
            <person name="Zhang C."/>
            <person name="Fan H."/>
            <person name="Li D."/>
            <person name="Dong L."/>
            <person name="Tao Y."/>
            <person name="Gao C."/>
            <person name="Wu H."/>
            <person name="Li Y."/>
            <person name="Cui Y."/>
            <person name="Guo X."/>
            <person name="Zheng S."/>
            <person name="Wang B."/>
            <person name="Yu K."/>
            <person name="Liang Q."/>
            <person name="Yang W."/>
            <person name="Lou X."/>
            <person name="Chen J."/>
            <person name="Feng M."/>
            <person name="Jian J."/>
            <person name="Zhang X."/>
            <person name="Luo G."/>
            <person name="Jiang Y."/>
            <person name="Liu J."/>
            <person name="Wang Z."/>
            <person name="Sha Y."/>
            <person name="Zhang B."/>
            <person name="Wu H."/>
            <person name="Tang D."/>
            <person name="Shen Q."/>
            <person name="Xue P."/>
            <person name="Zou S."/>
            <person name="Wang X."/>
            <person name="Liu X."/>
            <person name="Wang F."/>
            <person name="Yang Y."/>
            <person name="An X."/>
            <person name="Dong Z."/>
            <person name="Zhang K."/>
            <person name="Zhang X."/>
            <person name="Luo M.C."/>
            <person name="Dvorak J."/>
            <person name="Tong Y."/>
            <person name="Wang J."/>
            <person name="Yang H."/>
            <person name="Li Z."/>
            <person name="Wang D."/>
            <person name="Zhang A."/>
            <person name="Wang J."/>
        </authorList>
    </citation>
    <scope>NUCLEOTIDE SEQUENCE</scope>
</reference>
<accession>M7YG91</accession>
<dbReference type="eggNOG" id="ENOG502QPIR">
    <property type="taxonomic scope" value="Eukaryota"/>
</dbReference>
<evidence type="ECO:0000256" key="3">
    <source>
        <dbReference type="SAM" id="SignalP"/>
    </source>
</evidence>
<protein>
    <recommendedName>
        <fullName evidence="5">Thaumatin-like protein 1</fullName>
    </recommendedName>
</protein>
<organism evidence="4">
    <name type="scientific">Triticum urartu</name>
    <name type="common">Red wild einkorn</name>
    <name type="synonym">Crithodium urartu</name>
    <dbReference type="NCBI Taxonomy" id="4572"/>
    <lineage>
        <taxon>Eukaryota</taxon>
        <taxon>Viridiplantae</taxon>
        <taxon>Streptophyta</taxon>
        <taxon>Embryophyta</taxon>
        <taxon>Tracheophyta</taxon>
        <taxon>Spermatophyta</taxon>
        <taxon>Magnoliopsida</taxon>
        <taxon>Liliopsida</taxon>
        <taxon>Poales</taxon>
        <taxon>Poaceae</taxon>
        <taxon>BOP clade</taxon>
        <taxon>Pooideae</taxon>
        <taxon>Triticodae</taxon>
        <taxon>Triticeae</taxon>
        <taxon>Triticinae</taxon>
        <taxon>Triticum</taxon>
    </lineage>
</organism>
<keyword evidence="3" id="KW-0732">Signal</keyword>
<dbReference type="GO" id="GO:0006952">
    <property type="term" value="P:defense response"/>
    <property type="evidence" value="ECO:0007669"/>
    <property type="project" value="UniProtKB-KW"/>
</dbReference>
<dbReference type="STRING" id="4572.M7YG91"/>
<dbReference type="Gene3D" id="2.60.110.10">
    <property type="entry name" value="Thaumatin"/>
    <property type="match status" value="1"/>
</dbReference>
<evidence type="ECO:0000256" key="2">
    <source>
        <dbReference type="SAM" id="MobiDB-lite"/>
    </source>
</evidence>
<evidence type="ECO:0008006" key="5">
    <source>
        <dbReference type="Google" id="ProtNLM"/>
    </source>
</evidence>
<dbReference type="Pfam" id="PF00314">
    <property type="entry name" value="Thaumatin"/>
    <property type="match status" value="1"/>
</dbReference>